<dbReference type="Proteomes" id="UP001530315">
    <property type="component" value="Unassembled WGS sequence"/>
</dbReference>
<evidence type="ECO:0000313" key="2">
    <source>
        <dbReference type="EMBL" id="KAL3791468.1"/>
    </source>
</evidence>
<feature type="compositionally biased region" description="Polar residues" evidence="1">
    <location>
        <begin position="28"/>
        <end position="38"/>
    </location>
</feature>
<dbReference type="EMBL" id="JALLAZ020000592">
    <property type="protein sequence ID" value="KAL3791468.1"/>
    <property type="molecule type" value="Genomic_DNA"/>
</dbReference>
<proteinExistence type="predicted"/>
<feature type="region of interest" description="Disordered" evidence="1">
    <location>
        <begin position="1"/>
        <end position="42"/>
    </location>
</feature>
<feature type="compositionally biased region" description="Polar residues" evidence="1">
    <location>
        <begin position="1"/>
        <end position="11"/>
    </location>
</feature>
<gene>
    <name evidence="2" type="ORF">ACHAW5_008087</name>
</gene>
<reference evidence="2 3" key="1">
    <citation type="submission" date="2024-10" db="EMBL/GenBank/DDBJ databases">
        <title>Updated reference genomes for cyclostephanoid diatoms.</title>
        <authorList>
            <person name="Roberts W.R."/>
            <person name="Alverson A.J."/>
        </authorList>
    </citation>
    <scope>NUCLEOTIDE SEQUENCE [LARGE SCALE GENOMIC DNA]</scope>
    <source>
        <strain evidence="2 3">AJA276-08</strain>
    </source>
</reference>
<organism evidence="2 3">
    <name type="scientific">Stephanodiscus triporus</name>
    <dbReference type="NCBI Taxonomy" id="2934178"/>
    <lineage>
        <taxon>Eukaryota</taxon>
        <taxon>Sar</taxon>
        <taxon>Stramenopiles</taxon>
        <taxon>Ochrophyta</taxon>
        <taxon>Bacillariophyta</taxon>
        <taxon>Coscinodiscophyceae</taxon>
        <taxon>Thalassiosirophycidae</taxon>
        <taxon>Stephanodiscales</taxon>
        <taxon>Stephanodiscaceae</taxon>
        <taxon>Stephanodiscus</taxon>
    </lineage>
</organism>
<accession>A0ABD3PTM0</accession>
<dbReference type="AlphaFoldDB" id="A0ABD3PTM0"/>
<sequence length="115" mass="12991">MTAEVANSPSLRMTAEVAKTPSTDDLRSTSLKASSKSRMNSEDLAAMRHLRSVIESITLNENISSSERKNNLSNFERLFTETEQRFRLQRHGFYSWTGSAQFDVDEGFRRGGQAI</sequence>
<protein>
    <submittedName>
        <fullName evidence="2">Uncharacterized protein</fullName>
    </submittedName>
</protein>
<keyword evidence="3" id="KW-1185">Reference proteome</keyword>
<evidence type="ECO:0000256" key="1">
    <source>
        <dbReference type="SAM" id="MobiDB-lite"/>
    </source>
</evidence>
<comment type="caution">
    <text evidence="2">The sequence shown here is derived from an EMBL/GenBank/DDBJ whole genome shotgun (WGS) entry which is preliminary data.</text>
</comment>
<evidence type="ECO:0000313" key="3">
    <source>
        <dbReference type="Proteomes" id="UP001530315"/>
    </source>
</evidence>
<name>A0ABD3PTM0_9STRA</name>